<dbReference type="InterPro" id="IPR050263">
    <property type="entry name" value="Bact_Fimbrial_Adh_Pro"/>
</dbReference>
<evidence type="ECO:0000256" key="1">
    <source>
        <dbReference type="SAM" id="SignalP"/>
    </source>
</evidence>
<proteinExistence type="predicted"/>
<dbReference type="Pfam" id="PF00419">
    <property type="entry name" value="Fimbrial"/>
    <property type="match status" value="1"/>
</dbReference>
<evidence type="ECO:0000313" key="4">
    <source>
        <dbReference type="Proteomes" id="UP001161257"/>
    </source>
</evidence>
<dbReference type="AlphaFoldDB" id="A0AA37R7Y4"/>
<dbReference type="PANTHER" id="PTHR33420">
    <property type="entry name" value="FIMBRIAL SUBUNIT ELFA-RELATED"/>
    <property type="match status" value="1"/>
</dbReference>
<accession>A0AA37R7Y4</accession>
<gene>
    <name evidence="3" type="primary">fimA</name>
    <name evidence="3" type="ORF">PPUN14671_08010</name>
</gene>
<name>A0AA37R7Y4_PSEPU</name>
<dbReference type="SUPFAM" id="SSF49401">
    <property type="entry name" value="Bacterial adhesins"/>
    <property type="match status" value="1"/>
</dbReference>
<comment type="caution">
    <text evidence="3">The sequence shown here is derived from an EMBL/GenBank/DDBJ whole genome shotgun (WGS) entry which is preliminary data.</text>
</comment>
<protein>
    <submittedName>
        <fullName evidence="3">Type I pilus biogensis protein FimA</fullName>
    </submittedName>
</protein>
<dbReference type="RefSeq" id="WP_284355283.1">
    <property type="nucleotide sequence ID" value="NZ_BSKF01000007.1"/>
</dbReference>
<sequence>MKRTLIALAMGMASTAAFANTGNINFHGTITPGGTCPIEVVEPGTGGGILPRVVVGSYHPSYFDTVGKQTRHIPFALRITPGGTCTIQPGEEGYVTFSAIYGPEGTDLYTLRPGGARGLALAIQDKSLTNLAPEQESAAYALDAIKPTDMLFYAMYQSTAAAVTEGDAASEVTFLVDIK</sequence>
<dbReference type="PANTHER" id="PTHR33420:SF4">
    <property type="entry name" value="FIMBRIAL-LIKE PROTEIN FIMF"/>
    <property type="match status" value="1"/>
</dbReference>
<dbReference type="Gene3D" id="2.60.40.1090">
    <property type="entry name" value="Fimbrial-type adhesion domain"/>
    <property type="match status" value="1"/>
</dbReference>
<evidence type="ECO:0000313" key="3">
    <source>
        <dbReference type="EMBL" id="GLO33968.1"/>
    </source>
</evidence>
<keyword evidence="1" id="KW-0732">Signal</keyword>
<dbReference type="InterPro" id="IPR036937">
    <property type="entry name" value="Adhesion_dom_fimbrial_sf"/>
</dbReference>
<dbReference type="InterPro" id="IPR008966">
    <property type="entry name" value="Adhesion_dom_sf"/>
</dbReference>
<reference evidence="3" key="1">
    <citation type="submission" date="2023-01" db="EMBL/GenBank/DDBJ databases">
        <title>Whole-genome sequence of Pseudomonas putida NBRC 14671.</title>
        <authorList>
            <person name="Morohoshi T."/>
            <person name="Someya N."/>
        </authorList>
    </citation>
    <scope>NUCLEOTIDE SEQUENCE</scope>
    <source>
        <strain evidence="3">NBRC 14671</strain>
    </source>
</reference>
<dbReference type="GO" id="GO:0043709">
    <property type="term" value="P:cell adhesion involved in single-species biofilm formation"/>
    <property type="evidence" value="ECO:0007669"/>
    <property type="project" value="TreeGrafter"/>
</dbReference>
<dbReference type="GO" id="GO:0009289">
    <property type="term" value="C:pilus"/>
    <property type="evidence" value="ECO:0007669"/>
    <property type="project" value="InterPro"/>
</dbReference>
<feature type="chain" id="PRO_5041424790" evidence="1">
    <location>
        <begin position="20"/>
        <end position="179"/>
    </location>
</feature>
<dbReference type="InterPro" id="IPR000259">
    <property type="entry name" value="Adhesion_dom_fimbrial"/>
</dbReference>
<feature type="domain" description="Fimbrial-type adhesion" evidence="2">
    <location>
        <begin position="24"/>
        <end position="178"/>
    </location>
</feature>
<dbReference type="EMBL" id="BSKJ01000001">
    <property type="protein sequence ID" value="GLO33968.1"/>
    <property type="molecule type" value="Genomic_DNA"/>
</dbReference>
<feature type="signal peptide" evidence="1">
    <location>
        <begin position="1"/>
        <end position="19"/>
    </location>
</feature>
<evidence type="ECO:0000259" key="2">
    <source>
        <dbReference type="Pfam" id="PF00419"/>
    </source>
</evidence>
<dbReference type="Proteomes" id="UP001161257">
    <property type="component" value="Unassembled WGS sequence"/>
</dbReference>
<organism evidence="3 4">
    <name type="scientific">Pseudomonas putida</name>
    <name type="common">Arthrobacter siderocapsulatus</name>
    <dbReference type="NCBI Taxonomy" id="303"/>
    <lineage>
        <taxon>Bacteria</taxon>
        <taxon>Pseudomonadati</taxon>
        <taxon>Pseudomonadota</taxon>
        <taxon>Gammaproteobacteria</taxon>
        <taxon>Pseudomonadales</taxon>
        <taxon>Pseudomonadaceae</taxon>
        <taxon>Pseudomonas</taxon>
    </lineage>
</organism>